<organism evidence="1 2">
    <name type="scientific">Sulfurimonas gotlandica (strain DSM 19862 / JCM 16533 / GD1)</name>
    <dbReference type="NCBI Taxonomy" id="929558"/>
    <lineage>
        <taxon>Bacteria</taxon>
        <taxon>Pseudomonadati</taxon>
        <taxon>Campylobacterota</taxon>
        <taxon>Epsilonproteobacteria</taxon>
        <taxon>Campylobacterales</taxon>
        <taxon>Sulfurimonadaceae</taxon>
        <taxon>Sulfurimonas</taxon>
    </lineage>
</organism>
<dbReference type="PATRIC" id="fig|929558.5.peg.363"/>
<dbReference type="Proteomes" id="UP000006431">
    <property type="component" value="Unassembled WGS sequence"/>
</dbReference>
<reference evidence="1 2" key="1">
    <citation type="journal article" date="2012" name="Proc. Natl. Acad. Sci. U.S.A.">
        <title>Genome and physiology of a model Epsilonproteobacterium responsible for sulfide detoxification in marine oxygen depletion zones.</title>
        <authorList>
            <person name="Grote J."/>
            <person name="Schott T."/>
            <person name="Bruckner C.G."/>
            <person name="Glockner F.O."/>
            <person name="Jost G."/>
            <person name="Teeling H."/>
            <person name="Labrenz M."/>
            <person name="Jurgens K."/>
        </authorList>
    </citation>
    <scope>NUCLEOTIDE SEQUENCE [LARGE SCALE GENOMIC DNA]</scope>
    <source>
        <strain evidence="1 2">GD1</strain>
    </source>
</reference>
<evidence type="ECO:0000313" key="2">
    <source>
        <dbReference type="Proteomes" id="UP000006431"/>
    </source>
</evidence>
<accession>H1FUC6</accession>
<dbReference type="AlphaFoldDB" id="B6BNT8"/>
<dbReference type="eggNOG" id="COG3087">
    <property type="taxonomic scope" value="Bacteria"/>
</dbReference>
<gene>
    <name evidence="1" type="ORF">SMGD1_0365</name>
</gene>
<comment type="caution">
    <text evidence="1">The sequence shown here is derived from an EMBL/GenBank/DDBJ whole genome shotgun (WGS) entry which is preliminary data.</text>
</comment>
<dbReference type="EMBL" id="AFRZ01000001">
    <property type="protein sequence ID" value="EHP28892.1"/>
    <property type="molecule type" value="Genomic_DNA"/>
</dbReference>
<name>B6BNT8_SULGG</name>
<dbReference type="OrthoDB" id="9816224at2"/>
<sequence length="385" mass="43971">MITPKKKEVEIVKVEPKKVEVVSKDISFNFYGTPLGFDVPTGIKSAKFYPQSQEGITNFFDSAASSEYENFLGEIKRVSNEMNLNDWGIYLLVLDISNSVHSNQDNSNLLSWFIFNKLGYAVKIGLAQRHIILMHYSKKIIYATPNYNFSDKKFYVVSNYNKGSVGRLYSYKQNYPGATKPLDLALNTLPNLTSKMKKKTLSFEDFGKTYNVSFEYNQNLIDFMATYPQADYETYFNAPIDSRTYQSVASDLKKYVDGKKAGDAMNFVLHFVQKSFKYERDNQQFGREKVMFANETLYFDKSDCEDRAVLFSYLVKELFGVSVVGVKYKDHMATALYVPMSGDSVKAGQRKLIVADPTYINASIGQSMPKYKSLIPESFVLVKKD</sequence>
<evidence type="ECO:0000313" key="1">
    <source>
        <dbReference type="EMBL" id="EHP28892.1"/>
    </source>
</evidence>
<dbReference type="HOGENOM" id="CLU_042245_0_0_7"/>
<keyword evidence="2" id="KW-1185">Reference proteome</keyword>
<dbReference type="Gene3D" id="3.10.620.30">
    <property type="match status" value="1"/>
</dbReference>
<proteinExistence type="predicted"/>
<dbReference type="STRING" id="929558.SMGD1_0365"/>
<protein>
    <recommendedName>
        <fullName evidence="3">Transglutaminase-like domain-containing protein</fullName>
    </recommendedName>
</protein>
<evidence type="ECO:0008006" key="3">
    <source>
        <dbReference type="Google" id="ProtNLM"/>
    </source>
</evidence>
<accession>B6BNT8</accession>